<protein>
    <submittedName>
        <fullName evidence="3">Protein V32</fullName>
    </submittedName>
</protein>
<dbReference type="GeneID" id="27815346"/>
<dbReference type="KEGG" id="vg:27815346"/>
<dbReference type="OrthoDB" id="19837at10239"/>
<accession>A0A172DSL3</accession>
<name>A0A172DSL3_9ALPH</name>
<organism evidence="3 4">
    <name type="scientific">Canid alphaherpesvirus 1</name>
    <dbReference type="NCBI Taxonomy" id="170325"/>
    <lineage>
        <taxon>Viruses</taxon>
        <taxon>Duplodnaviria</taxon>
        <taxon>Heunggongvirae</taxon>
        <taxon>Peploviricota</taxon>
        <taxon>Herviviricetes</taxon>
        <taxon>Herpesvirales</taxon>
        <taxon>Orthoherpesviridae</taxon>
        <taxon>Alphaherpesvirinae</taxon>
        <taxon>Varicellovirus</taxon>
        <taxon>Varicellovirus canidalpha1</taxon>
    </lineage>
</organism>
<reference evidence="3 4" key="1">
    <citation type="journal article" date="2016" name="PLoS ONE">
        <title>Genome Sequence of Canine Herpesvirus.</title>
        <authorList>
            <person name="Papageorgiou K.V."/>
            <person name="Suarez N.M."/>
            <person name="Wilkie G.S."/>
            <person name="McDonald M."/>
            <person name="Graham E.M."/>
            <person name="Davison A.J."/>
        </authorList>
    </citation>
    <scope>NUCLEOTIDE SEQUENCE [LARGE SCALE GENOMIC DNA]</scope>
    <source>
        <strain evidence="3">0194</strain>
    </source>
</reference>
<keyword evidence="4" id="KW-1185">Reference proteome</keyword>
<feature type="compositionally biased region" description="Acidic residues" evidence="1">
    <location>
        <begin position="37"/>
        <end position="51"/>
    </location>
</feature>
<dbReference type="Pfam" id="PF25717">
    <property type="entry name" value="Herpes_ORF32"/>
    <property type="match status" value="1"/>
</dbReference>
<feature type="region of interest" description="Disordered" evidence="1">
    <location>
        <begin position="31"/>
        <end position="57"/>
    </location>
</feature>
<dbReference type="Proteomes" id="UP000138111">
    <property type="component" value="Segment"/>
</dbReference>
<dbReference type="InterPro" id="IPR057865">
    <property type="entry name" value="ORF32/34"/>
</dbReference>
<proteinExistence type="predicted"/>
<evidence type="ECO:0000259" key="2">
    <source>
        <dbReference type="Pfam" id="PF25717"/>
    </source>
</evidence>
<dbReference type="EMBL" id="KT819633">
    <property type="protein sequence ID" value="ALL26064.1"/>
    <property type="molecule type" value="Genomic_DNA"/>
</dbReference>
<sequence length="138" mass="15975">MDISAVPVYPTNMDIKIKNCEDNPTTFEKMETKSSGEFEEINLQEESEETTMDNHSKTSSNVIMKGLFVCHSDPNCRACRDLPFRRFSPIEYDSPHLSEALDIVNGQWVIIPRVFSDTPLEPWMDNYIIPDLERESRK</sequence>
<dbReference type="RefSeq" id="YP_009252258.1">
    <property type="nucleotide sequence ID" value="NC_030117.1"/>
</dbReference>
<evidence type="ECO:0000256" key="1">
    <source>
        <dbReference type="SAM" id="MobiDB-lite"/>
    </source>
</evidence>
<evidence type="ECO:0000313" key="3">
    <source>
        <dbReference type="EMBL" id="ALL26064.1"/>
    </source>
</evidence>
<gene>
    <name evidence="3" type="primary">V32</name>
</gene>
<feature type="domain" description="ORF32/34" evidence="2">
    <location>
        <begin position="63"/>
        <end position="136"/>
    </location>
</feature>
<evidence type="ECO:0000313" key="4">
    <source>
        <dbReference type="Proteomes" id="UP000138111"/>
    </source>
</evidence>